<dbReference type="InterPro" id="IPR001584">
    <property type="entry name" value="Integrase_cat-core"/>
</dbReference>
<evidence type="ECO:0000313" key="7">
    <source>
        <dbReference type="EMBL" id="CAB3254227.1"/>
    </source>
</evidence>
<reference evidence="7 8" key="1">
    <citation type="submission" date="2020-04" db="EMBL/GenBank/DDBJ databases">
        <authorList>
            <person name="Wallbank WR R."/>
            <person name="Pardo Diaz C."/>
            <person name="Kozak K."/>
            <person name="Martin S."/>
            <person name="Jiggins C."/>
            <person name="Moest M."/>
            <person name="Warren A I."/>
            <person name="Byers J.R.P. K."/>
            <person name="Montejo-Kovacevich G."/>
            <person name="Yen C E."/>
        </authorList>
    </citation>
    <scope>NUCLEOTIDE SEQUENCE [LARGE SCALE GENOMIC DNA]</scope>
</reference>
<keyword evidence="3" id="KW-0548">Nucleotidyltransferase</keyword>
<evidence type="ECO:0000256" key="2">
    <source>
        <dbReference type="ARBA" id="ARBA00022679"/>
    </source>
</evidence>
<keyword evidence="5" id="KW-0255">Endonuclease</keyword>
<dbReference type="GO" id="GO:0015074">
    <property type="term" value="P:DNA integration"/>
    <property type="evidence" value="ECO:0007669"/>
    <property type="project" value="InterPro"/>
</dbReference>
<dbReference type="InterPro" id="IPR012337">
    <property type="entry name" value="RNaseH-like_sf"/>
</dbReference>
<sequence>MSALDVDYLTKDELTFELKSRGLEIKDDSTVDELRKALRLNKSIYNQSSALGFLVDLDLQLELSMCEDKLNSVLSAVHSSASCKRKCLSRLHHVAWRLDKLLTFSPELYTRKLELVMKTQNALQTISCNSASDRTSSTAQISDTALVRDSSSRGSSQVFKWKISFNGKTPLHDFLFSLEDYRNSTGISDSELLRSIVHLLDGEALLWYRNICSEVSSYAGLVELLKQEFLPVNFERSLLNQIKSRLQGKTESINTYINVMQNLFSRLSSGVSESEQLDIIMTNMSPFFISRLALSEVSSIRELKDVCARLELAKNKCEFRGFLNPGDTSIIPDVCKVNNRPSASAVISARAFSTLKQHDLDFDLLKSDNSVAVGNNNKLCLLGIVCLPIAYAGKVEMIDFYVCEDINAPIILGVDFLRKFDLCQDIFADVGNMLCHESMNLIKDNEIHLHEAAEQAAPDALSRAPASDELFKFQASVLALEGDSWYSGMFKKVSAAPGKFPDWRVIEERLYKRVRNSNPLAVDCEWKLVVPESLRNEVLKQCHDRPEAAHLGVFKTFKRLSQSYFWPKMINDVKRYVKRCQVCLAHKSVNVPPPGLMENPKKVQRPFQVLSTDIIGPLPRSYSGYKFILVVSDYFTKYTQLFPMRSSLAKSVVSIIENQFLMRHGIPQCIIMDNGPQYISNHMKMLKAKYKIPNLFYNCRFLPQNNPAERVNRVVVTALASLVGTDQRHWSDNIHKIEFAMNTAVHEVTGYSPFLLTFGREAVLSGDWYPDRELSLEELQFVDRDLYASMLLHLKPLFEKVNAAIKKSYHRSRTYYNKNRTQVEYEVGQVVWKREYPLSDADKFFAKKLAPKFKKCVVQRKISPVSYELQDFHSGKSLGRWHIKDIVKSEPDN</sequence>
<dbReference type="InterPro" id="IPR036397">
    <property type="entry name" value="RNaseH_sf"/>
</dbReference>
<protein>
    <recommendedName>
        <fullName evidence="1">RNA-directed DNA polymerase</fullName>
        <ecNumber evidence="1">2.7.7.49</ecNumber>
    </recommendedName>
</protein>
<dbReference type="SUPFAM" id="SSF53098">
    <property type="entry name" value="Ribonuclease H-like"/>
    <property type="match status" value="1"/>
</dbReference>
<dbReference type="Proteomes" id="UP000494256">
    <property type="component" value="Unassembled WGS sequence"/>
</dbReference>
<keyword evidence="2" id="KW-0808">Transferase</keyword>
<dbReference type="GO" id="GO:0004519">
    <property type="term" value="F:endonuclease activity"/>
    <property type="evidence" value="ECO:0007669"/>
    <property type="project" value="UniProtKB-KW"/>
</dbReference>
<dbReference type="InterPro" id="IPR005162">
    <property type="entry name" value="Retrotrans_gag_dom"/>
</dbReference>
<keyword evidence="5" id="KW-0378">Hydrolase</keyword>
<dbReference type="GO" id="GO:0003964">
    <property type="term" value="F:RNA-directed DNA polymerase activity"/>
    <property type="evidence" value="ECO:0007669"/>
    <property type="project" value="UniProtKB-EC"/>
</dbReference>
<feature type="domain" description="Integrase catalytic" evidence="6">
    <location>
        <begin position="602"/>
        <end position="761"/>
    </location>
</feature>
<evidence type="ECO:0000256" key="5">
    <source>
        <dbReference type="ARBA" id="ARBA00022759"/>
    </source>
</evidence>
<dbReference type="Gene3D" id="1.10.340.70">
    <property type="match status" value="1"/>
</dbReference>
<dbReference type="PROSITE" id="PS50994">
    <property type="entry name" value="INTEGRASE"/>
    <property type="match status" value="1"/>
</dbReference>
<dbReference type="EMBL" id="CADEBD010000417">
    <property type="protein sequence ID" value="CAB3254227.1"/>
    <property type="molecule type" value="Genomic_DNA"/>
</dbReference>
<dbReference type="Pfam" id="PF00665">
    <property type="entry name" value="rve"/>
    <property type="match status" value="1"/>
</dbReference>
<dbReference type="Pfam" id="PF03732">
    <property type="entry name" value="Retrotrans_gag"/>
    <property type="match status" value="1"/>
</dbReference>
<dbReference type="InterPro" id="IPR041588">
    <property type="entry name" value="Integrase_H2C2"/>
</dbReference>
<dbReference type="PANTHER" id="PTHR37984">
    <property type="entry name" value="PROTEIN CBG26694"/>
    <property type="match status" value="1"/>
</dbReference>
<keyword evidence="4" id="KW-0540">Nuclease</keyword>
<dbReference type="Pfam" id="PF17921">
    <property type="entry name" value="Integrase_H2C2"/>
    <property type="match status" value="1"/>
</dbReference>
<gene>
    <name evidence="7" type="ORF">APLA_LOCUS14635</name>
</gene>
<dbReference type="PANTHER" id="PTHR37984:SF5">
    <property type="entry name" value="PROTEIN NYNRIN-LIKE"/>
    <property type="match status" value="1"/>
</dbReference>
<dbReference type="InterPro" id="IPR021109">
    <property type="entry name" value="Peptidase_aspartic_dom_sf"/>
</dbReference>
<evidence type="ECO:0000259" key="6">
    <source>
        <dbReference type="PROSITE" id="PS50994"/>
    </source>
</evidence>
<dbReference type="FunFam" id="1.10.340.70:FF:000001">
    <property type="entry name" value="Retrovirus-related Pol polyprotein from transposon gypsy-like Protein"/>
    <property type="match status" value="1"/>
</dbReference>
<evidence type="ECO:0000256" key="3">
    <source>
        <dbReference type="ARBA" id="ARBA00022695"/>
    </source>
</evidence>
<evidence type="ECO:0000256" key="4">
    <source>
        <dbReference type="ARBA" id="ARBA00022722"/>
    </source>
</evidence>
<evidence type="ECO:0000256" key="1">
    <source>
        <dbReference type="ARBA" id="ARBA00012493"/>
    </source>
</evidence>
<dbReference type="CDD" id="cd00303">
    <property type="entry name" value="retropepsin_like"/>
    <property type="match status" value="1"/>
</dbReference>
<dbReference type="OrthoDB" id="8939548at2759"/>
<dbReference type="InterPro" id="IPR050951">
    <property type="entry name" value="Retrovirus_Pol_polyprotein"/>
</dbReference>
<proteinExistence type="predicted"/>
<dbReference type="Gene3D" id="2.40.70.10">
    <property type="entry name" value="Acid Proteases"/>
    <property type="match status" value="1"/>
</dbReference>
<dbReference type="Gene3D" id="3.30.420.10">
    <property type="entry name" value="Ribonuclease H-like superfamily/Ribonuclease H"/>
    <property type="match status" value="1"/>
</dbReference>
<accession>A0A8S1AZB5</accession>
<name>A0A8S1AZB5_ARCPL</name>
<evidence type="ECO:0000313" key="8">
    <source>
        <dbReference type="Proteomes" id="UP000494256"/>
    </source>
</evidence>
<dbReference type="AlphaFoldDB" id="A0A8S1AZB5"/>
<comment type="caution">
    <text evidence="7">The sequence shown here is derived from an EMBL/GenBank/DDBJ whole genome shotgun (WGS) entry which is preliminary data.</text>
</comment>
<organism evidence="7 8">
    <name type="scientific">Arctia plantaginis</name>
    <name type="common">Wood tiger moth</name>
    <name type="synonym">Phalaena plantaginis</name>
    <dbReference type="NCBI Taxonomy" id="874455"/>
    <lineage>
        <taxon>Eukaryota</taxon>
        <taxon>Metazoa</taxon>
        <taxon>Ecdysozoa</taxon>
        <taxon>Arthropoda</taxon>
        <taxon>Hexapoda</taxon>
        <taxon>Insecta</taxon>
        <taxon>Pterygota</taxon>
        <taxon>Neoptera</taxon>
        <taxon>Endopterygota</taxon>
        <taxon>Lepidoptera</taxon>
        <taxon>Glossata</taxon>
        <taxon>Ditrysia</taxon>
        <taxon>Noctuoidea</taxon>
        <taxon>Erebidae</taxon>
        <taxon>Arctiinae</taxon>
        <taxon>Arctia</taxon>
    </lineage>
</organism>
<dbReference type="EC" id="2.7.7.49" evidence="1"/>
<dbReference type="GO" id="GO:0003676">
    <property type="term" value="F:nucleic acid binding"/>
    <property type="evidence" value="ECO:0007669"/>
    <property type="project" value="InterPro"/>
</dbReference>